<dbReference type="Gene3D" id="3.40.50.1820">
    <property type="entry name" value="alpha/beta hydrolase"/>
    <property type="match status" value="1"/>
</dbReference>
<protein>
    <submittedName>
        <fullName evidence="2">Carboxylesterase 15</fullName>
    </submittedName>
</protein>
<reference evidence="2" key="1">
    <citation type="journal article" date="2023" name="GigaByte">
        <title>Genome assembly of the bearded iris, Iris pallida Lam.</title>
        <authorList>
            <person name="Bruccoleri R.E."/>
            <person name="Oakeley E.J."/>
            <person name="Faust A.M.E."/>
            <person name="Altorfer M."/>
            <person name="Dessus-Babus S."/>
            <person name="Burckhardt D."/>
            <person name="Oertli M."/>
            <person name="Naumann U."/>
            <person name="Petersen F."/>
            <person name="Wong J."/>
        </authorList>
    </citation>
    <scope>NUCLEOTIDE SEQUENCE</scope>
    <source>
        <strain evidence="2">GSM-AAB239-AS_SAM_17_03QT</strain>
    </source>
</reference>
<dbReference type="GO" id="GO:0016787">
    <property type="term" value="F:hydrolase activity"/>
    <property type="evidence" value="ECO:0007669"/>
    <property type="project" value="InterPro"/>
</dbReference>
<dbReference type="InterPro" id="IPR029058">
    <property type="entry name" value="AB_hydrolase_fold"/>
</dbReference>
<dbReference type="Pfam" id="PF07859">
    <property type="entry name" value="Abhydrolase_3"/>
    <property type="match status" value="1"/>
</dbReference>
<reference evidence="2" key="2">
    <citation type="submission" date="2023-04" db="EMBL/GenBank/DDBJ databases">
        <authorList>
            <person name="Bruccoleri R.E."/>
            <person name="Oakeley E.J."/>
            <person name="Faust A.-M."/>
            <person name="Dessus-Babus S."/>
            <person name="Altorfer M."/>
            <person name="Burckhardt D."/>
            <person name="Oertli M."/>
            <person name="Naumann U."/>
            <person name="Petersen F."/>
            <person name="Wong J."/>
        </authorList>
    </citation>
    <scope>NUCLEOTIDE SEQUENCE</scope>
    <source>
        <strain evidence="2">GSM-AAB239-AS_SAM_17_03QT</strain>
        <tissue evidence="2">Leaf</tissue>
    </source>
</reference>
<dbReference type="EMBL" id="JANAVB010020893">
    <property type="protein sequence ID" value="KAJ6826532.1"/>
    <property type="molecule type" value="Genomic_DNA"/>
</dbReference>
<accession>A0AAX6DRY7</accession>
<dbReference type="PANTHER" id="PTHR23024:SF635">
    <property type="entry name" value="OS07G0162700 PROTEIN"/>
    <property type="match status" value="1"/>
</dbReference>
<proteinExistence type="predicted"/>
<dbReference type="AlphaFoldDB" id="A0AAX6DRY7"/>
<feature type="domain" description="Alpha/beta hydrolase fold-3" evidence="1">
    <location>
        <begin position="69"/>
        <end position="284"/>
    </location>
</feature>
<comment type="caution">
    <text evidence="2">The sequence shown here is derived from an EMBL/GenBank/DDBJ whole genome shotgun (WGS) entry which is preliminary data.</text>
</comment>
<dbReference type="InterPro" id="IPR050466">
    <property type="entry name" value="Carboxylest/Gibb_receptor"/>
</dbReference>
<evidence type="ECO:0000313" key="4">
    <source>
        <dbReference type="Proteomes" id="UP001140949"/>
    </source>
</evidence>
<evidence type="ECO:0000313" key="2">
    <source>
        <dbReference type="EMBL" id="KAJ6794534.1"/>
    </source>
</evidence>
<dbReference type="Proteomes" id="UP001140949">
    <property type="component" value="Unassembled WGS sequence"/>
</dbReference>
<dbReference type="SUPFAM" id="SSF53474">
    <property type="entry name" value="alpha/beta-Hydrolases"/>
    <property type="match status" value="1"/>
</dbReference>
<dbReference type="PANTHER" id="PTHR23024">
    <property type="entry name" value="ARYLACETAMIDE DEACETYLASE"/>
    <property type="match status" value="1"/>
</dbReference>
<sequence length="308" mass="34180">MSIIAEMPGIFQVLSDYTVKRFPVPTAAASPDFSNGYKSKDVVIDDTKPVTARIYVPDTGDQLRPLPVIVYFHGGGFYVCSTTWTSYDRFLGGLCAKSQALILSVDYRLAPEHKIPAAYDDCYSSLQWLASNSGAEAWLERADLSRVFLSGESAGGNIVHHVMLRVIRDRIEGVSIVGLMITHPSFGGEERLEYEKAEGFERRAGMADVAWRLSLPEGADRDHWASNFEKGEAALDWRKFPAAKVFLAGLDFLKERGIKYAEFLEKNGVEVEVAVTEGQDHAFHVVSPDSQAATRLLQGQMAEFVLRH</sequence>
<dbReference type="InterPro" id="IPR013094">
    <property type="entry name" value="AB_hydrolase_3"/>
</dbReference>
<organism evidence="2 4">
    <name type="scientific">Iris pallida</name>
    <name type="common">Sweet iris</name>
    <dbReference type="NCBI Taxonomy" id="29817"/>
    <lineage>
        <taxon>Eukaryota</taxon>
        <taxon>Viridiplantae</taxon>
        <taxon>Streptophyta</taxon>
        <taxon>Embryophyta</taxon>
        <taxon>Tracheophyta</taxon>
        <taxon>Spermatophyta</taxon>
        <taxon>Magnoliopsida</taxon>
        <taxon>Liliopsida</taxon>
        <taxon>Asparagales</taxon>
        <taxon>Iridaceae</taxon>
        <taxon>Iridoideae</taxon>
        <taxon>Irideae</taxon>
        <taxon>Iris</taxon>
    </lineage>
</organism>
<evidence type="ECO:0000259" key="1">
    <source>
        <dbReference type="Pfam" id="PF07859"/>
    </source>
</evidence>
<evidence type="ECO:0000313" key="3">
    <source>
        <dbReference type="EMBL" id="KAJ6826532.1"/>
    </source>
</evidence>
<gene>
    <name evidence="2" type="ORF">M6B38_230445</name>
    <name evidence="3" type="ORF">M6B38_372120</name>
</gene>
<keyword evidence="4" id="KW-1185">Reference proteome</keyword>
<dbReference type="EMBL" id="JANAVB010042219">
    <property type="protein sequence ID" value="KAJ6794534.1"/>
    <property type="molecule type" value="Genomic_DNA"/>
</dbReference>
<name>A0AAX6DRY7_IRIPA</name>